<comment type="caution">
    <text evidence="1">The sequence shown here is derived from an EMBL/GenBank/DDBJ whole genome shotgun (WGS) entry which is preliminary data.</text>
</comment>
<protein>
    <submittedName>
        <fullName evidence="1">Uncharacterized protein</fullName>
    </submittedName>
</protein>
<proteinExistence type="predicted"/>
<accession>A0A1C7LYA6</accession>
<dbReference type="AlphaFoldDB" id="A0A1C7LYA6"/>
<evidence type="ECO:0000313" key="2">
    <source>
        <dbReference type="Proteomes" id="UP000092993"/>
    </source>
</evidence>
<sequence length="147" mass="16686">MELPHSTSFENKYCHPHRNFAVQFGIEARSYREQYHEIPDATLTIALLTHQRENVRMECLQTIAFLVRDASLDVIRVLIQSSSADEGIYDEVVHSTIWTSLPTVLNHDHEDVHEAGLCLIEGSLAHDIFRRAMVNDQSVQKDSSGIG</sequence>
<dbReference type="Proteomes" id="UP000092993">
    <property type="component" value="Unassembled WGS sequence"/>
</dbReference>
<organism evidence="1 2">
    <name type="scientific">Grifola frondosa</name>
    <name type="common">Maitake</name>
    <name type="synonym">Polyporus frondosus</name>
    <dbReference type="NCBI Taxonomy" id="5627"/>
    <lineage>
        <taxon>Eukaryota</taxon>
        <taxon>Fungi</taxon>
        <taxon>Dikarya</taxon>
        <taxon>Basidiomycota</taxon>
        <taxon>Agaricomycotina</taxon>
        <taxon>Agaricomycetes</taxon>
        <taxon>Polyporales</taxon>
        <taxon>Grifolaceae</taxon>
        <taxon>Grifola</taxon>
    </lineage>
</organism>
<evidence type="ECO:0000313" key="1">
    <source>
        <dbReference type="EMBL" id="OBZ69705.1"/>
    </source>
</evidence>
<dbReference type="EMBL" id="LUGG01000015">
    <property type="protein sequence ID" value="OBZ69705.1"/>
    <property type="molecule type" value="Genomic_DNA"/>
</dbReference>
<reference evidence="1 2" key="1">
    <citation type="submission" date="2016-03" db="EMBL/GenBank/DDBJ databases">
        <title>Whole genome sequencing of Grifola frondosa 9006-11.</title>
        <authorList>
            <person name="Min B."/>
            <person name="Park H."/>
            <person name="Kim J.-G."/>
            <person name="Cho H."/>
            <person name="Oh Y.-L."/>
            <person name="Kong W.-S."/>
            <person name="Choi I.-G."/>
        </authorList>
    </citation>
    <scope>NUCLEOTIDE SEQUENCE [LARGE SCALE GENOMIC DNA]</scope>
    <source>
        <strain evidence="1 2">9006-11</strain>
    </source>
</reference>
<name>A0A1C7LYA6_GRIFR</name>
<keyword evidence="2" id="KW-1185">Reference proteome</keyword>
<gene>
    <name evidence="1" type="ORF">A0H81_10328</name>
</gene>